<protein>
    <submittedName>
        <fullName evidence="1">LPS export ABC transporter periplasmic protein LptC</fullName>
    </submittedName>
</protein>
<dbReference type="EMBL" id="JAFMYV010000009">
    <property type="protein sequence ID" value="MBO0938391.1"/>
    <property type="molecule type" value="Genomic_DNA"/>
</dbReference>
<dbReference type="Proteomes" id="UP000664034">
    <property type="component" value="Unassembled WGS sequence"/>
</dbReference>
<dbReference type="Gene3D" id="2.60.450.10">
    <property type="entry name" value="Lipopolysaccharide (LPS) transport protein A like domain"/>
    <property type="match status" value="1"/>
</dbReference>
<reference evidence="1" key="1">
    <citation type="submission" date="2021-03" db="EMBL/GenBank/DDBJ databases">
        <title>Fibrella sp. HMF5335 genome sequencing and assembly.</title>
        <authorList>
            <person name="Kang H."/>
            <person name="Kim H."/>
            <person name="Bae S."/>
            <person name="Joh K."/>
        </authorList>
    </citation>
    <scope>NUCLEOTIDE SEQUENCE</scope>
    <source>
        <strain evidence="1">HMF5335</strain>
    </source>
</reference>
<dbReference type="InterPro" id="IPR026265">
    <property type="entry name" value="LptC"/>
</dbReference>
<comment type="caution">
    <text evidence="1">The sequence shown here is derived from an EMBL/GenBank/DDBJ whole genome shotgun (WGS) entry which is preliminary data.</text>
</comment>
<dbReference type="GO" id="GO:0005886">
    <property type="term" value="C:plasma membrane"/>
    <property type="evidence" value="ECO:0007669"/>
    <property type="project" value="InterPro"/>
</dbReference>
<accession>A0A939GKF8</accession>
<dbReference type="NCBIfam" id="TIGR04409">
    <property type="entry name" value="LptC_YrbK"/>
    <property type="match status" value="1"/>
</dbReference>
<dbReference type="AlphaFoldDB" id="A0A939GKF8"/>
<sequence>MYNASVYLIKRFRSKKSSLHKHLQTLLHCTLCIVHCTFFFSCEEEKKPAKSVAYVGPIEEIKDVNLRYSEAALLKVKLTTARQFRYLNDDRKYPDVVHIDFYDPGGQQIVTTLRSDSGRYDRAKDLYTVMGHVVVVNKQKQEKLQTNLLNWNPNTKKVFTENKVIITSQLTGEKLYGIGMDADQDFSRYTIRKVSGMFNLETGQ</sequence>
<evidence type="ECO:0000313" key="1">
    <source>
        <dbReference type="EMBL" id="MBO0938391.1"/>
    </source>
</evidence>
<dbReference type="RefSeq" id="WP_207365929.1">
    <property type="nucleotide sequence ID" value="NZ_JAFMYV010000009.1"/>
</dbReference>
<keyword evidence="2" id="KW-1185">Reference proteome</keyword>
<gene>
    <name evidence="1" type="primary">lptC</name>
    <name evidence="1" type="ORF">J2I47_17700</name>
</gene>
<organism evidence="1 2">
    <name type="scientific">Fibrella rubiginis</name>
    <dbReference type="NCBI Taxonomy" id="2817060"/>
    <lineage>
        <taxon>Bacteria</taxon>
        <taxon>Pseudomonadati</taxon>
        <taxon>Bacteroidota</taxon>
        <taxon>Cytophagia</taxon>
        <taxon>Cytophagales</taxon>
        <taxon>Spirosomataceae</taxon>
        <taxon>Fibrella</taxon>
    </lineage>
</organism>
<proteinExistence type="predicted"/>
<dbReference type="Pfam" id="PF06835">
    <property type="entry name" value="LptC"/>
    <property type="match status" value="1"/>
</dbReference>
<evidence type="ECO:0000313" key="2">
    <source>
        <dbReference type="Proteomes" id="UP000664034"/>
    </source>
</evidence>
<dbReference type="GO" id="GO:0015221">
    <property type="term" value="F:lipopolysaccharide transmembrane transporter activity"/>
    <property type="evidence" value="ECO:0007669"/>
    <property type="project" value="InterPro"/>
</dbReference>
<name>A0A939GKF8_9BACT</name>
<dbReference type="InterPro" id="IPR010664">
    <property type="entry name" value="LipoPS_assembly_LptC-rel"/>
</dbReference>